<dbReference type="Proteomes" id="UP001642409">
    <property type="component" value="Unassembled WGS sequence"/>
</dbReference>
<reference evidence="1" key="1">
    <citation type="submission" date="2023-06" db="EMBL/GenBank/DDBJ databases">
        <authorList>
            <person name="Kurt Z."/>
        </authorList>
    </citation>
    <scope>NUCLEOTIDE SEQUENCE</scope>
</reference>
<comment type="caution">
    <text evidence="1">The sequence shown here is derived from an EMBL/GenBank/DDBJ whole genome shotgun (WGS) entry which is preliminary data.</text>
</comment>
<dbReference type="AlphaFoldDB" id="A0AA86NKD9"/>
<organism evidence="1">
    <name type="scientific">Hexamita inflata</name>
    <dbReference type="NCBI Taxonomy" id="28002"/>
    <lineage>
        <taxon>Eukaryota</taxon>
        <taxon>Metamonada</taxon>
        <taxon>Diplomonadida</taxon>
        <taxon>Hexamitidae</taxon>
        <taxon>Hexamitinae</taxon>
        <taxon>Hexamita</taxon>
    </lineage>
</organism>
<accession>A0AA86NKD9</accession>
<proteinExistence type="predicted"/>
<dbReference type="EMBL" id="CAXDID020000204">
    <property type="protein sequence ID" value="CAL6054957.1"/>
    <property type="molecule type" value="Genomic_DNA"/>
</dbReference>
<name>A0AA86NKD9_9EUKA</name>
<dbReference type="EMBL" id="CATOUU010000204">
    <property type="protein sequence ID" value="CAI9920841.1"/>
    <property type="molecule type" value="Genomic_DNA"/>
</dbReference>
<evidence type="ECO:0000313" key="2">
    <source>
        <dbReference type="EMBL" id="CAL6054957.1"/>
    </source>
</evidence>
<reference evidence="2 3" key="2">
    <citation type="submission" date="2024-07" db="EMBL/GenBank/DDBJ databases">
        <authorList>
            <person name="Akdeniz Z."/>
        </authorList>
    </citation>
    <scope>NUCLEOTIDE SEQUENCE [LARGE SCALE GENOMIC DNA]</scope>
</reference>
<sequence length="484" mass="57233">MKKSENTITNENKYKILQNKQRYQNQACVQYVKQSHNKIYIKIILSDGQQDVKLKIINSQTKQNRISYGDYYELTVDQEYCICSLLEVGEVFQLIFSERVIYDIIPDFPYQIDKSANIQILTRGKYFPVNQYYFDNNSCSEDVEVATALTIRLLNTPISVHNETNFIPLAYIMRHEPLNIRQLCGDYGFTTYKGIDGWVCIRYVTKLGYEGSCNCIQCRNNRLNILPLQLCQPKQLLRKNIAINDLILRQMYNQYMNCQCSHCLQVKTGSELYVDPEIDLITKFYQKFSRCINYDQIRILLNDLFPEEQFTVTQIQKMFLQKIFPKIQKRVSKQMMDDIQIIAKQLYPDQFQIAKNILVQEMDTNMKDYDIQNVKDNLKNWVSRNKNIQSKRLTDSEISLRFKIIINKYYSELEAIKKMQNIYKKQFNSYCQSQNSLDVQLLTQILESETHQCQNYQQITKDETTDSQNLILKMSTIINSIKTE</sequence>
<protein>
    <submittedName>
        <fullName evidence="2">Hypothetical_protein</fullName>
    </submittedName>
</protein>
<evidence type="ECO:0000313" key="3">
    <source>
        <dbReference type="Proteomes" id="UP001642409"/>
    </source>
</evidence>
<gene>
    <name evidence="2" type="ORF">HINF_LOCUS46315</name>
    <name evidence="1" type="ORF">HINF_LOCUS8486</name>
</gene>
<keyword evidence="3" id="KW-1185">Reference proteome</keyword>
<evidence type="ECO:0000313" key="1">
    <source>
        <dbReference type="EMBL" id="CAI9920841.1"/>
    </source>
</evidence>